<dbReference type="PROSITE" id="PS51318">
    <property type="entry name" value="TAT"/>
    <property type="match status" value="1"/>
</dbReference>
<dbReference type="Gene3D" id="3.40.190.10">
    <property type="entry name" value="Periplasmic binding protein-like II"/>
    <property type="match status" value="1"/>
</dbReference>
<name>A0A934IJ74_9HYPH</name>
<dbReference type="Pfam" id="PF13416">
    <property type="entry name" value="SBP_bac_8"/>
    <property type="match status" value="1"/>
</dbReference>
<dbReference type="InterPro" id="IPR006311">
    <property type="entry name" value="TAT_signal"/>
</dbReference>
<protein>
    <submittedName>
        <fullName evidence="3">Extracellular solute-binding protein</fullName>
    </submittedName>
</protein>
<evidence type="ECO:0000256" key="1">
    <source>
        <dbReference type="ARBA" id="ARBA00022729"/>
    </source>
</evidence>
<evidence type="ECO:0000313" key="3">
    <source>
        <dbReference type="EMBL" id="MBJ3777468.1"/>
    </source>
</evidence>
<dbReference type="PANTHER" id="PTHR30222">
    <property type="entry name" value="SPERMIDINE/PUTRESCINE-BINDING PERIPLASMIC PROTEIN"/>
    <property type="match status" value="1"/>
</dbReference>
<organism evidence="3 4">
    <name type="scientific">Acuticoccus mangrovi</name>
    <dbReference type="NCBI Taxonomy" id="2796142"/>
    <lineage>
        <taxon>Bacteria</taxon>
        <taxon>Pseudomonadati</taxon>
        <taxon>Pseudomonadota</taxon>
        <taxon>Alphaproteobacteria</taxon>
        <taxon>Hyphomicrobiales</taxon>
        <taxon>Amorphaceae</taxon>
        <taxon>Acuticoccus</taxon>
    </lineage>
</organism>
<gene>
    <name evidence="3" type="ORF">JCR33_17300</name>
</gene>
<dbReference type="Pfam" id="PF10518">
    <property type="entry name" value="TAT_signal"/>
    <property type="match status" value="1"/>
</dbReference>
<dbReference type="AlphaFoldDB" id="A0A934IJ74"/>
<proteinExistence type="predicted"/>
<dbReference type="Proteomes" id="UP000609531">
    <property type="component" value="Unassembled WGS sequence"/>
</dbReference>
<comment type="caution">
    <text evidence="3">The sequence shown here is derived from an EMBL/GenBank/DDBJ whole genome shotgun (WGS) entry which is preliminary data.</text>
</comment>
<evidence type="ECO:0000313" key="4">
    <source>
        <dbReference type="Proteomes" id="UP000609531"/>
    </source>
</evidence>
<dbReference type="InterPro" id="IPR019546">
    <property type="entry name" value="TAT_signal_bac_arc"/>
</dbReference>
<dbReference type="InterPro" id="IPR006059">
    <property type="entry name" value="SBP"/>
</dbReference>
<dbReference type="PANTHER" id="PTHR30222:SF17">
    <property type="entry name" value="SPERMIDINE_PUTRESCINE-BINDING PERIPLASMIC PROTEIN"/>
    <property type="match status" value="1"/>
</dbReference>
<sequence>MGDKISRRGVLKGAAAAGAATAVTGFPTVWAQNIKNITLNHTGMSYSTLIDIARKASEDLGFKVEMSVVDHPGLINRMINDPTSIDIADSEIWQAKVFVPQGTTQGIDVSKIETWDQVTPLYKDGTFAGKEVSREGDSPFEYMYRESADATSFATGPTGWATFVPSVYNADTLGIRPDKIDGEVSSWASLIDPKFRGKAAIQNIPTNGIMDAVMALQAAGEMTYGDRGNLTPDEINQTVGKLIELKKAGHWRALWNTFDESVNLMASGEVVIQSMWSPAVTAVRTQGVNCVYQPLKEGYRGWGNGLAMMSHLDGLKRDAAYEYLNWYLSGWVGGFIAKQGYYISIPEKAKDFLTENEWGFFYEGKAATAPITSPTGEVTNKAGDVRDGGSYEERFSKVAVWNNLMDNAPLLFGKWNEFNAA</sequence>
<dbReference type="SUPFAM" id="SSF53850">
    <property type="entry name" value="Periplasmic binding protein-like II"/>
    <property type="match status" value="1"/>
</dbReference>
<keyword evidence="2" id="KW-0574">Periplasm</keyword>
<dbReference type="EMBL" id="JAEKJA010000015">
    <property type="protein sequence ID" value="MBJ3777468.1"/>
    <property type="molecule type" value="Genomic_DNA"/>
</dbReference>
<keyword evidence="1" id="KW-0732">Signal</keyword>
<dbReference type="NCBIfam" id="TIGR01409">
    <property type="entry name" value="TAT_signal_seq"/>
    <property type="match status" value="1"/>
</dbReference>
<dbReference type="RefSeq" id="WP_198883367.1">
    <property type="nucleotide sequence ID" value="NZ_JAEKJA010000015.1"/>
</dbReference>
<evidence type="ECO:0000256" key="2">
    <source>
        <dbReference type="ARBA" id="ARBA00022764"/>
    </source>
</evidence>
<keyword evidence="4" id="KW-1185">Reference proteome</keyword>
<accession>A0A934IJ74</accession>
<reference evidence="3" key="1">
    <citation type="submission" date="2020-12" db="EMBL/GenBank/DDBJ databases">
        <title>Bacterial taxonomy.</title>
        <authorList>
            <person name="Pan X."/>
        </authorList>
    </citation>
    <scope>NUCLEOTIDE SEQUENCE</scope>
    <source>
        <strain evidence="3">B2012</strain>
    </source>
</reference>